<comment type="similarity">
    <text evidence="1 2">Belongs to the Dps family.</text>
</comment>
<evidence type="ECO:0000256" key="2">
    <source>
        <dbReference type="RuleBase" id="RU003875"/>
    </source>
</evidence>
<dbReference type="EC" id="1.16.-.-" evidence="4"/>
<keyword evidence="4" id="KW-0560">Oxidoreductase</keyword>
<dbReference type="PANTHER" id="PTHR42932">
    <property type="entry name" value="GENERAL STRESS PROTEIN 20U"/>
    <property type="match status" value="1"/>
</dbReference>
<dbReference type="InterPro" id="IPR008331">
    <property type="entry name" value="Ferritin_DPS_dom"/>
</dbReference>
<dbReference type="InterPro" id="IPR023188">
    <property type="entry name" value="DPS_DNA-bd_CS"/>
</dbReference>
<dbReference type="PANTHER" id="PTHR42932:SF1">
    <property type="entry name" value="GENERAL STRESS PROTEIN 20U"/>
    <property type="match status" value="1"/>
</dbReference>
<dbReference type="GO" id="GO:0016722">
    <property type="term" value="F:oxidoreductase activity, acting on metal ions"/>
    <property type="evidence" value="ECO:0007669"/>
    <property type="project" value="InterPro"/>
</dbReference>
<dbReference type="Proteomes" id="UP000018211">
    <property type="component" value="Unassembled WGS sequence"/>
</dbReference>
<accession>A0AAV2VSH7</accession>
<feature type="domain" description="Ferritin/DPS" evidence="3">
    <location>
        <begin position="18"/>
        <end position="156"/>
    </location>
</feature>
<name>A0AAV2VSH7_9VIBR</name>
<protein>
    <submittedName>
        <fullName evidence="4">DNA protection during starvation protein</fullName>
        <ecNumber evidence="4">1.16.-.-</ecNumber>
    </submittedName>
</protein>
<dbReference type="PIRSF" id="PIRSF005900">
    <property type="entry name" value="Dps"/>
    <property type="match status" value="1"/>
</dbReference>
<dbReference type="InterPro" id="IPR002177">
    <property type="entry name" value="DPS_DNA-bd"/>
</dbReference>
<dbReference type="SUPFAM" id="SSF47240">
    <property type="entry name" value="Ferritin-like"/>
    <property type="match status" value="1"/>
</dbReference>
<dbReference type="CDD" id="cd01043">
    <property type="entry name" value="DPS"/>
    <property type="match status" value="1"/>
</dbReference>
<organism evidence="4 5">
    <name type="scientific">Vibrio nigripulchritudo SOn1</name>
    <dbReference type="NCBI Taxonomy" id="1238450"/>
    <lineage>
        <taxon>Bacteria</taxon>
        <taxon>Pseudomonadati</taxon>
        <taxon>Pseudomonadota</taxon>
        <taxon>Gammaproteobacteria</taxon>
        <taxon>Vibrionales</taxon>
        <taxon>Vibrionaceae</taxon>
        <taxon>Vibrio</taxon>
    </lineage>
</organism>
<dbReference type="PROSITE" id="PS00818">
    <property type="entry name" value="DPS_1"/>
    <property type="match status" value="1"/>
</dbReference>
<gene>
    <name evidence="4" type="primary">dps</name>
    <name evidence="4" type="ORF">VIBNISOn1_330008</name>
</gene>
<dbReference type="InterPro" id="IPR009078">
    <property type="entry name" value="Ferritin-like_SF"/>
</dbReference>
<reference evidence="4 5" key="1">
    <citation type="journal article" date="2013" name="ISME J.">
        <title>Comparative genomics of pathogenic lineages of Vibrio nigripulchritudo identifies virulence-associated traits.</title>
        <authorList>
            <person name="Goudenege D."/>
            <person name="Labreuche Y."/>
            <person name="Krin E."/>
            <person name="Ansquer D."/>
            <person name="Mangenot S."/>
            <person name="Calteau A."/>
            <person name="Medigue C."/>
            <person name="Mazel D."/>
            <person name="Polz M.F."/>
            <person name="Le Roux F."/>
        </authorList>
    </citation>
    <scope>NUCLEOTIDE SEQUENCE [LARGE SCALE GENOMIC DNA]</scope>
    <source>
        <strain evidence="4 5">SOn1</strain>
    </source>
</reference>
<dbReference type="Pfam" id="PF00210">
    <property type="entry name" value="Ferritin"/>
    <property type="match status" value="1"/>
</dbReference>
<dbReference type="RefSeq" id="WP_004405210.1">
    <property type="nucleotide sequence ID" value="NZ_LK391965.1"/>
</dbReference>
<dbReference type="GO" id="GO:0008199">
    <property type="term" value="F:ferric iron binding"/>
    <property type="evidence" value="ECO:0007669"/>
    <property type="project" value="InterPro"/>
</dbReference>
<dbReference type="AlphaFoldDB" id="A0AAV2VSH7"/>
<evidence type="ECO:0000313" key="5">
    <source>
        <dbReference type="Proteomes" id="UP000018211"/>
    </source>
</evidence>
<evidence type="ECO:0000256" key="1">
    <source>
        <dbReference type="ARBA" id="ARBA00009497"/>
    </source>
</evidence>
<evidence type="ECO:0000259" key="3">
    <source>
        <dbReference type="Pfam" id="PF00210"/>
    </source>
</evidence>
<proteinExistence type="inferred from homology"/>
<dbReference type="EMBL" id="CAOF01000124">
    <property type="protein sequence ID" value="CCO47666.1"/>
    <property type="molecule type" value="Genomic_DNA"/>
</dbReference>
<dbReference type="PRINTS" id="PR01346">
    <property type="entry name" value="HELNAPAPROT"/>
</dbReference>
<dbReference type="Gene3D" id="1.20.1260.10">
    <property type="match status" value="1"/>
</dbReference>
<comment type="caution">
    <text evidence="4">The sequence shown here is derived from an EMBL/GenBank/DDBJ whole genome shotgun (WGS) entry which is preliminary data.</text>
</comment>
<evidence type="ECO:0000313" key="4">
    <source>
        <dbReference type="EMBL" id="CCO47666.1"/>
    </source>
</evidence>
<dbReference type="InterPro" id="IPR012347">
    <property type="entry name" value="Ferritin-like"/>
</dbReference>
<sequence length="156" mass="17914">MNTTLIGLDQQQSEDLAKALNTLLANYQVLYMNSRGYHWNIKGHAFFELHEKFEEIYTDLQTKVDEIAERILTLGHTPLHSFTEYLEVSTIEEHTQAFDGESTMKGLVKGFSQLISQQRDILGLAGEAEDEGTAAQMSDYIREQEKLVWMLNAWLQ</sequence>
<dbReference type="PROSITE" id="PS00819">
    <property type="entry name" value="DPS_2"/>
    <property type="match status" value="1"/>
</dbReference>